<keyword evidence="2" id="KW-0472">Membrane</keyword>
<dbReference type="KEGG" id="gtr:GLOTRDRAFT_90677"/>
<evidence type="ECO:0000313" key="4">
    <source>
        <dbReference type="Proteomes" id="UP000030669"/>
    </source>
</evidence>
<gene>
    <name evidence="3" type="ORF">GLOTRDRAFT_90677</name>
</gene>
<evidence type="ECO:0000256" key="2">
    <source>
        <dbReference type="SAM" id="Phobius"/>
    </source>
</evidence>
<dbReference type="Proteomes" id="UP000030669">
    <property type="component" value="Unassembled WGS sequence"/>
</dbReference>
<name>S7RVT0_GLOTA</name>
<proteinExistence type="predicted"/>
<organism evidence="3 4">
    <name type="scientific">Gloeophyllum trabeum (strain ATCC 11539 / FP-39264 / Madison 617)</name>
    <name type="common">Brown rot fungus</name>
    <dbReference type="NCBI Taxonomy" id="670483"/>
    <lineage>
        <taxon>Eukaryota</taxon>
        <taxon>Fungi</taxon>
        <taxon>Dikarya</taxon>
        <taxon>Basidiomycota</taxon>
        <taxon>Agaricomycotina</taxon>
        <taxon>Agaricomycetes</taxon>
        <taxon>Gloeophyllales</taxon>
        <taxon>Gloeophyllaceae</taxon>
        <taxon>Gloeophyllum</taxon>
    </lineage>
</organism>
<feature type="transmembrane region" description="Helical" evidence="2">
    <location>
        <begin position="66"/>
        <end position="84"/>
    </location>
</feature>
<reference evidence="3 4" key="1">
    <citation type="journal article" date="2012" name="Science">
        <title>The Paleozoic origin of enzymatic lignin decomposition reconstructed from 31 fungal genomes.</title>
        <authorList>
            <person name="Floudas D."/>
            <person name="Binder M."/>
            <person name="Riley R."/>
            <person name="Barry K."/>
            <person name="Blanchette R.A."/>
            <person name="Henrissat B."/>
            <person name="Martinez A.T."/>
            <person name="Otillar R."/>
            <person name="Spatafora J.W."/>
            <person name="Yadav J.S."/>
            <person name="Aerts A."/>
            <person name="Benoit I."/>
            <person name="Boyd A."/>
            <person name="Carlson A."/>
            <person name="Copeland A."/>
            <person name="Coutinho P.M."/>
            <person name="de Vries R.P."/>
            <person name="Ferreira P."/>
            <person name="Findley K."/>
            <person name="Foster B."/>
            <person name="Gaskell J."/>
            <person name="Glotzer D."/>
            <person name="Gorecki P."/>
            <person name="Heitman J."/>
            <person name="Hesse C."/>
            <person name="Hori C."/>
            <person name="Igarashi K."/>
            <person name="Jurgens J.A."/>
            <person name="Kallen N."/>
            <person name="Kersten P."/>
            <person name="Kohler A."/>
            <person name="Kuees U."/>
            <person name="Kumar T.K.A."/>
            <person name="Kuo A."/>
            <person name="LaButti K."/>
            <person name="Larrondo L.F."/>
            <person name="Lindquist E."/>
            <person name="Ling A."/>
            <person name="Lombard V."/>
            <person name="Lucas S."/>
            <person name="Lundell T."/>
            <person name="Martin R."/>
            <person name="McLaughlin D.J."/>
            <person name="Morgenstern I."/>
            <person name="Morin E."/>
            <person name="Murat C."/>
            <person name="Nagy L.G."/>
            <person name="Nolan M."/>
            <person name="Ohm R.A."/>
            <person name="Patyshakuliyeva A."/>
            <person name="Rokas A."/>
            <person name="Ruiz-Duenas F.J."/>
            <person name="Sabat G."/>
            <person name="Salamov A."/>
            <person name="Samejima M."/>
            <person name="Schmutz J."/>
            <person name="Slot J.C."/>
            <person name="St John F."/>
            <person name="Stenlid J."/>
            <person name="Sun H."/>
            <person name="Sun S."/>
            <person name="Syed K."/>
            <person name="Tsang A."/>
            <person name="Wiebenga A."/>
            <person name="Young D."/>
            <person name="Pisabarro A."/>
            <person name="Eastwood D.C."/>
            <person name="Martin F."/>
            <person name="Cullen D."/>
            <person name="Grigoriev I.V."/>
            <person name="Hibbett D.S."/>
        </authorList>
    </citation>
    <scope>NUCLEOTIDE SEQUENCE [LARGE SCALE GENOMIC DNA]</scope>
    <source>
        <strain evidence="3 4">ATCC 11539</strain>
    </source>
</reference>
<sequence>MSHLWRSASLHARLERLDYLDGLGQASGTRIPCLVRLVAEGAKGPDGEASQAGATCASMTTSAVDVFSYVAGVISLIALAYTASRGYLPSVRMKELQEVLEDTENILHGAVEAGYLRNPWFISKVRYKLSWQVVSLEAQVRSATRQKPLRHITLEGVEGAICRTITVNSEAARRHLDNEGQSDPTLQQDYAEVGGEDRIALYAERVERARPSRRCRVPARSASCPPSLHINITNPVTHLCEPLGEGQSQAQAAERDSGRPEALHYGTDSDDVSVASLFEPPPILSDEEPDSVPGLTVIGSTASLRGCRIIFNRARSMDYMVADTAYCVVPVYGGTAPEGIDTVYVENALVCQHSSDKRI</sequence>
<dbReference type="GeneID" id="19309271"/>
<dbReference type="OrthoDB" id="2680369at2759"/>
<dbReference type="HOGENOM" id="CLU_771726_0_0_1"/>
<keyword evidence="2" id="KW-1133">Transmembrane helix</keyword>
<feature type="region of interest" description="Disordered" evidence="1">
    <location>
        <begin position="242"/>
        <end position="261"/>
    </location>
</feature>
<dbReference type="RefSeq" id="XP_007862049.1">
    <property type="nucleotide sequence ID" value="XM_007863858.1"/>
</dbReference>
<protein>
    <submittedName>
        <fullName evidence="3">Uncharacterized protein</fullName>
    </submittedName>
</protein>
<evidence type="ECO:0000313" key="3">
    <source>
        <dbReference type="EMBL" id="EPQ58925.1"/>
    </source>
</evidence>
<dbReference type="AlphaFoldDB" id="S7RVT0"/>
<dbReference type="EMBL" id="KB469297">
    <property type="protein sequence ID" value="EPQ58925.1"/>
    <property type="molecule type" value="Genomic_DNA"/>
</dbReference>
<keyword evidence="2" id="KW-0812">Transmembrane</keyword>
<evidence type="ECO:0000256" key="1">
    <source>
        <dbReference type="SAM" id="MobiDB-lite"/>
    </source>
</evidence>
<accession>S7RVT0</accession>
<keyword evidence="4" id="KW-1185">Reference proteome</keyword>